<comment type="function">
    <text evidence="7">Component of the ESCRT-I complex, a regulator of vesicular trafficking process. Required for the sorting of endocytic ubiquitinated cargos into multivesicular bodies.</text>
</comment>
<dbReference type="InterPro" id="IPR040297">
    <property type="entry name" value="MVB12B"/>
</dbReference>
<name>A0A8S4B2Y6_9TELE</name>
<evidence type="ECO:0000256" key="6">
    <source>
        <dbReference type="ARBA" id="ARBA00023136"/>
    </source>
</evidence>
<dbReference type="PANTHER" id="PTHR31547:SF1">
    <property type="entry name" value="MULTIVESICULAR BODY SUBUNIT 12B"/>
    <property type="match status" value="1"/>
</dbReference>
<evidence type="ECO:0000259" key="9">
    <source>
        <dbReference type="PROSITE" id="PS51498"/>
    </source>
</evidence>
<evidence type="ECO:0000256" key="2">
    <source>
        <dbReference type="ARBA" id="ARBA00010432"/>
    </source>
</evidence>
<evidence type="ECO:0000313" key="11">
    <source>
        <dbReference type="Proteomes" id="UP000677803"/>
    </source>
</evidence>
<dbReference type="GO" id="GO:0015031">
    <property type="term" value="P:protein transport"/>
    <property type="evidence" value="ECO:0007669"/>
    <property type="project" value="UniProtKB-KW"/>
</dbReference>
<dbReference type="GO" id="GO:0031902">
    <property type="term" value="C:late endosome membrane"/>
    <property type="evidence" value="ECO:0007669"/>
    <property type="project" value="UniProtKB-SubCell"/>
</dbReference>
<organism evidence="10 11">
    <name type="scientific">Menidia menidia</name>
    <name type="common">Atlantic silverside</name>
    <dbReference type="NCBI Taxonomy" id="238744"/>
    <lineage>
        <taxon>Eukaryota</taxon>
        <taxon>Metazoa</taxon>
        <taxon>Chordata</taxon>
        <taxon>Craniata</taxon>
        <taxon>Vertebrata</taxon>
        <taxon>Euteleostomi</taxon>
        <taxon>Actinopterygii</taxon>
        <taxon>Neopterygii</taxon>
        <taxon>Teleostei</taxon>
        <taxon>Neoteleostei</taxon>
        <taxon>Acanthomorphata</taxon>
        <taxon>Ovalentaria</taxon>
        <taxon>Atherinomorphae</taxon>
        <taxon>Atheriniformes</taxon>
        <taxon>Atherinopsidae</taxon>
        <taxon>Menidiinae</taxon>
        <taxon>Menidia</taxon>
    </lineage>
</organism>
<dbReference type="Pfam" id="PF10240">
    <property type="entry name" value="DUF2464"/>
    <property type="match status" value="1"/>
</dbReference>
<feature type="region of interest" description="Disordered" evidence="8">
    <location>
        <begin position="154"/>
        <end position="173"/>
    </location>
</feature>
<protein>
    <submittedName>
        <fullName evidence="10">(Atlantic silverside) hypothetical protein</fullName>
    </submittedName>
</protein>
<dbReference type="InterPro" id="IPR023341">
    <property type="entry name" value="MABP"/>
</dbReference>
<keyword evidence="4" id="KW-0967">Endosome</keyword>
<evidence type="ECO:0000256" key="3">
    <source>
        <dbReference type="ARBA" id="ARBA00022448"/>
    </source>
</evidence>
<gene>
    <name evidence="10" type="ORF">MMEN_LOCUS10355</name>
</gene>
<evidence type="ECO:0000256" key="4">
    <source>
        <dbReference type="ARBA" id="ARBA00022753"/>
    </source>
</evidence>
<evidence type="ECO:0000313" key="10">
    <source>
        <dbReference type="EMBL" id="CAG5921118.1"/>
    </source>
</evidence>
<dbReference type="Proteomes" id="UP000677803">
    <property type="component" value="Unassembled WGS sequence"/>
</dbReference>
<dbReference type="Gene3D" id="2.100.10.50">
    <property type="match status" value="1"/>
</dbReference>
<dbReference type="GO" id="GO:0000813">
    <property type="term" value="C:ESCRT I complex"/>
    <property type="evidence" value="ECO:0007669"/>
    <property type="project" value="InterPro"/>
</dbReference>
<evidence type="ECO:0000256" key="7">
    <source>
        <dbReference type="ARBA" id="ARBA00053101"/>
    </source>
</evidence>
<evidence type="ECO:0000256" key="8">
    <source>
        <dbReference type="SAM" id="MobiDB-lite"/>
    </source>
</evidence>
<keyword evidence="3" id="KW-0813">Transport</keyword>
<feature type="domain" description="MABP" evidence="9">
    <location>
        <begin position="10"/>
        <end position="150"/>
    </location>
</feature>
<accession>A0A8S4B2Y6</accession>
<dbReference type="PANTHER" id="PTHR31547">
    <property type="entry name" value="MULTIVESICULAR BODY SUBUNIT 12B"/>
    <property type="match status" value="1"/>
</dbReference>
<dbReference type="FunFam" id="2.100.10.50:FF:000002">
    <property type="entry name" value="Multivesicular body subunit 12B"/>
    <property type="match status" value="1"/>
</dbReference>
<dbReference type="EMBL" id="CAJRST010011112">
    <property type="protein sequence ID" value="CAG5921118.1"/>
    <property type="molecule type" value="Genomic_DNA"/>
</dbReference>
<comment type="caution">
    <text evidence="10">The sequence shown here is derived from an EMBL/GenBank/DDBJ whole genome shotgun (WGS) entry which is preliminary data.</text>
</comment>
<sequence>MSHESGVLSTDPISAVGVITSLTKAPEGYYVVAQTTDGTDADLWKDGLFKSKVTRYLCFSRKTGPEVVVDMKLIDIKDALPEFFTPVQETLDTKETVLRKKRLCVKMSRREAAEAAVCDIQVTVKSKFHLVNYTSVGDINNMGLWFRMGVVPKHQSSPESPSRPEPDILPSTRYPQTKAFSSISCWLWLDNEVVRVNWSQEA</sequence>
<dbReference type="GO" id="GO:0046755">
    <property type="term" value="P:viral budding"/>
    <property type="evidence" value="ECO:0007669"/>
    <property type="project" value="TreeGrafter"/>
</dbReference>
<reference evidence="10" key="1">
    <citation type="submission" date="2021-05" db="EMBL/GenBank/DDBJ databases">
        <authorList>
            <person name="Tigano A."/>
        </authorList>
    </citation>
    <scope>NUCLEOTIDE SEQUENCE</scope>
</reference>
<dbReference type="PROSITE" id="PS51498">
    <property type="entry name" value="MABP"/>
    <property type="match status" value="1"/>
</dbReference>
<keyword evidence="6" id="KW-0472">Membrane</keyword>
<dbReference type="GO" id="GO:0019075">
    <property type="term" value="P:virus maturation"/>
    <property type="evidence" value="ECO:0007669"/>
    <property type="project" value="TreeGrafter"/>
</dbReference>
<evidence type="ECO:0000256" key="5">
    <source>
        <dbReference type="ARBA" id="ARBA00022927"/>
    </source>
</evidence>
<keyword evidence="5" id="KW-0653">Protein transport</keyword>
<proteinExistence type="inferred from homology"/>
<dbReference type="OrthoDB" id="6021306at2759"/>
<evidence type="ECO:0000256" key="1">
    <source>
        <dbReference type="ARBA" id="ARBA00004633"/>
    </source>
</evidence>
<dbReference type="GO" id="GO:0042058">
    <property type="term" value="P:regulation of epidermal growth factor receptor signaling pathway"/>
    <property type="evidence" value="ECO:0007669"/>
    <property type="project" value="TreeGrafter"/>
</dbReference>
<comment type="similarity">
    <text evidence="2">Belongs to the MVB12 family.</text>
</comment>
<keyword evidence="11" id="KW-1185">Reference proteome</keyword>
<dbReference type="InterPro" id="IPR018798">
    <property type="entry name" value="MVB12A/B"/>
</dbReference>
<dbReference type="AlphaFoldDB" id="A0A8S4B2Y6"/>
<comment type="subcellular location">
    <subcellularLocation>
        <location evidence="1">Late endosome membrane</location>
        <topology evidence="1">Peripheral membrane protein</topology>
    </subcellularLocation>
</comment>